<dbReference type="PANTHER" id="PTHR35807:SF1">
    <property type="entry name" value="TRANSCRIPTIONAL REGULATOR REDD"/>
    <property type="match status" value="1"/>
</dbReference>
<dbReference type="InterPro" id="IPR005158">
    <property type="entry name" value="BTAD"/>
</dbReference>
<protein>
    <submittedName>
        <fullName evidence="8">SARP family transcriptional regulator</fullName>
    </submittedName>
</protein>
<sequence length="265" mass="29376">MEIQILGSVFLTHESKQYAMASKRVSAVLTVLALTPREPIASDQLVDELWGERRMANARNALHANVGRLRKYLESITGIKGGDLIRTVGSGYLLDVPPETVDAHRFLTLADAGADLVHRDPAAAIERLEQALALWRGPALMDACEGLRCRISAAQLEERRITAYEDLTAAKLAVEAHRVSVTELRQLATEHAGRERLSELLMLALYRDGRQAEALEVFHGARRRLASDLGLEPGRALHRVYQAILQQDEELGEVRQTLAYLTPTS</sequence>
<evidence type="ECO:0000313" key="8">
    <source>
        <dbReference type="EMBL" id="GHE61396.1"/>
    </source>
</evidence>
<dbReference type="InterPro" id="IPR051677">
    <property type="entry name" value="AfsR-DnrI-RedD_regulator"/>
</dbReference>
<proteinExistence type="inferred from homology"/>
<dbReference type="GO" id="GO:0003677">
    <property type="term" value="F:DNA binding"/>
    <property type="evidence" value="ECO:0007669"/>
    <property type="project" value="UniProtKB-UniRule"/>
</dbReference>
<keyword evidence="2" id="KW-0902">Two-component regulatory system</keyword>
<comment type="caution">
    <text evidence="8">The sequence shown here is derived from an EMBL/GenBank/DDBJ whole genome shotgun (WGS) entry which is preliminary data.</text>
</comment>
<evidence type="ECO:0000256" key="1">
    <source>
        <dbReference type="ARBA" id="ARBA00005820"/>
    </source>
</evidence>
<accession>A0A918ZP78</accession>
<evidence type="ECO:0000256" key="4">
    <source>
        <dbReference type="ARBA" id="ARBA00023125"/>
    </source>
</evidence>
<evidence type="ECO:0000256" key="2">
    <source>
        <dbReference type="ARBA" id="ARBA00023012"/>
    </source>
</evidence>
<evidence type="ECO:0000313" key="9">
    <source>
        <dbReference type="Proteomes" id="UP000608024"/>
    </source>
</evidence>
<dbReference type="SUPFAM" id="SSF48452">
    <property type="entry name" value="TPR-like"/>
    <property type="match status" value="1"/>
</dbReference>
<name>A0A918ZP78_9ACTN</name>
<dbReference type="Pfam" id="PF00486">
    <property type="entry name" value="Trans_reg_C"/>
    <property type="match status" value="1"/>
</dbReference>
<keyword evidence="3" id="KW-0805">Transcription regulation</keyword>
<dbReference type="SUPFAM" id="SSF46894">
    <property type="entry name" value="C-terminal effector domain of the bipartite response regulators"/>
    <property type="match status" value="1"/>
</dbReference>
<reference evidence="8" key="2">
    <citation type="submission" date="2020-09" db="EMBL/GenBank/DDBJ databases">
        <authorList>
            <person name="Sun Q."/>
            <person name="Ohkuma M."/>
        </authorList>
    </citation>
    <scope>NUCLEOTIDE SEQUENCE</scope>
    <source>
        <strain evidence="8">JCM 4784</strain>
    </source>
</reference>
<dbReference type="AlphaFoldDB" id="A0A918ZP78"/>
<dbReference type="SMART" id="SM01043">
    <property type="entry name" value="BTAD"/>
    <property type="match status" value="1"/>
</dbReference>
<keyword evidence="5" id="KW-0804">Transcription</keyword>
<dbReference type="Gene3D" id="1.10.10.10">
    <property type="entry name" value="Winged helix-like DNA-binding domain superfamily/Winged helix DNA-binding domain"/>
    <property type="match status" value="1"/>
</dbReference>
<dbReference type="InterPro" id="IPR016032">
    <property type="entry name" value="Sig_transdc_resp-reg_C-effctor"/>
</dbReference>
<feature type="DNA-binding region" description="OmpR/PhoB-type" evidence="6">
    <location>
        <begin position="1"/>
        <end position="96"/>
    </location>
</feature>
<organism evidence="8 9">
    <name type="scientific">Streptomyces longispororuber</name>
    <dbReference type="NCBI Taxonomy" id="68230"/>
    <lineage>
        <taxon>Bacteria</taxon>
        <taxon>Bacillati</taxon>
        <taxon>Actinomycetota</taxon>
        <taxon>Actinomycetes</taxon>
        <taxon>Kitasatosporales</taxon>
        <taxon>Streptomycetaceae</taxon>
        <taxon>Streptomyces</taxon>
    </lineage>
</organism>
<keyword evidence="9" id="KW-1185">Reference proteome</keyword>
<gene>
    <name evidence="8" type="ORF">GCM10018785_33070</name>
</gene>
<dbReference type="Pfam" id="PF03704">
    <property type="entry name" value="BTAD"/>
    <property type="match status" value="1"/>
</dbReference>
<dbReference type="InterPro" id="IPR011990">
    <property type="entry name" value="TPR-like_helical_dom_sf"/>
</dbReference>
<dbReference type="PANTHER" id="PTHR35807">
    <property type="entry name" value="TRANSCRIPTIONAL REGULATOR REDD-RELATED"/>
    <property type="match status" value="1"/>
</dbReference>
<dbReference type="Proteomes" id="UP000608024">
    <property type="component" value="Unassembled WGS sequence"/>
</dbReference>
<evidence type="ECO:0000256" key="6">
    <source>
        <dbReference type="PROSITE-ProRule" id="PRU01091"/>
    </source>
</evidence>
<evidence type="ECO:0000256" key="3">
    <source>
        <dbReference type="ARBA" id="ARBA00023015"/>
    </source>
</evidence>
<keyword evidence="4 6" id="KW-0238">DNA-binding</keyword>
<dbReference type="SMART" id="SM00862">
    <property type="entry name" value="Trans_reg_C"/>
    <property type="match status" value="1"/>
</dbReference>
<dbReference type="InterPro" id="IPR001867">
    <property type="entry name" value="OmpR/PhoB-type_DNA-bd"/>
</dbReference>
<dbReference type="GO" id="GO:0006355">
    <property type="term" value="P:regulation of DNA-templated transcription"/>
    <property type="evidence" value="ECO:0007669"/>
    <property type="project" value="InterPro"/>
</dbReference>
<dbReference type="EMBL" id="BNBT01000043">
    <property type="protein sequence ID" value="GHE61396.1"/>
    <property type="molecule type" value="Genomic_DNA"/>
</dbReference>
<reference evidence="8" key="1">
    <citation type="journal article" date="2014" name="Int. J. Syst. Evol. Microbiol.">
        <title>Complete genome sequence of Corynebacterium casei LMG S-19264T (=DSM 44701T), isolated from a smear-ripened cheese.</title>
        <authorList>
            <consortium name="US DOE Joint Genome Institute (JGI-PGF)"/>
            <person name="Walter F."/>
            <person name="Albersmeier A."/>
            <person name="Kalinowski J."/>
            <person name="Ruckert C."/>
        </authorList>
    </citation>
    <scope>NUCLEOTIDE SEQUENCE</scope>
    <source>
        <strain evidence="8">JCM 4784</strain>
    </source>
</reference>
<evidence type="ECO:0000256" key="5">
    <source>
        <dbReference type="ARBA" id="ARBA00023163"/>
    </source>
</evidence>
<dbReference type="Gene3D" id="1.25.40.10">
    <property type="entry name" value="Tetratricopeptide repeat domain"/>
    <property type="match status" value="1"/>
</dbReference>
<comment type="similarity">
    <text evidence="1">Belongs to the AfsR/DnrI/RedD regulatory family.</text>
</comment>
<dbReference type="RefSeq" id="WP_229925686.1">
    <property type="nucleotide sequence ID" value="NZ_BNBT01000043.1"/>
</dbReference>
<dbReference type="GO" id="GO:0000160">
    <property type="term" value="P:phosphorelay signal transduction system"/>
    <property type="evidence" value="ECO:0007669"/>
    <property type="project" value="UniProtKB-KW"/>
</dbReference>
<evidence type="ECO:0000259" key="7">
    <source>
        <dbReference type="PROSITE" id="PS51755"/>
    </source>
</evidence>
<feature type="domain" description="OmpR/PhoB-type" evidence="7">
    <location>
        <begin position="1"/>
        <end position="96"/>
    </location>
</feature>
<dbReference type="CDD" id="cd15831">
    <property type="entry name" value="BTAD"/>
    <property type="match status" value="1"/>
</dbReference>
<dbReference type="InterPro" id="IPR036388">
    <property type="entry name" value="WH-like_DNA-bd_sf"/>
</dbReference>
<dbReference type="PROSITE" id="PS51755">
    <property type="entry name" value="OMPR_PHOB"/>
    <property type="match status" value="1"/>
</dbReference>